<dbReference type="InterPro" id="IPR013083">
    <property type="entry name" value="Znf_RING/FYVE/PHD"/>
</dbReference>
<evidence type="ECO:0000259" key="7">
    <source>
        <dbReference type="PROSITE" id="PS51873"/>
    </source>
</evidence>
<keyword evidence="4" id="KW-0863">Zinc-finger</keyword>
<dbReference type="SUPFAM" id="SSF57850">
    <property type="entry name" value="RING/U-box"/>
    <property type="match status" value="2"/>
</dbReference>
<keyword evidence="5" id="KW-0833">Ubl conjugation pathway</keyword>
<keyword evidence="1" id="KW-0808">Transferase</keyword>
<evidence type="ECO:0000256" key="2">
    <source>
        <dbReference type="ARBA" id="ARBA00022723"/>
    </source>
</evidence>
<evidence type="ECO:0000313" key="8">
    <source>
        <dbReference type="EMBL" id="QHS92604.1"/>
    </source>
</evidence>
<dbReference type="AlphaFoldDB" id="A0A6C0BLP7"/>
<feature type="domain" description="RING-type" evidence="7">
    <location>
        <begin position="8"/>
        <end position="235"/>
    </location>
</feature>
<dbReference type="PROSITE" id="PS51873">
    <property type="entry name" value="TRIAD"/>
    <property type="match status" value="1"/>
</dbReference>
<accession>A0A6C0BLP7</accession>
<evidence type="ECO:0000256" key="1">
    <source>
        <dbReference type="ARBA" id="ARBA00022679"/>
    </source>
</evidence>
<dbReference type="PANTHER" id="PTHR11685">
    <property type="entry name" value="RBR FAMILY RING FINGER AND IBR DOMAIN-CONTAINING"/>
    <property type="match status" value="1"/>
</dbReference>
<evidence type="ECO:0000256" key="6">
    <source>
        <dbReference type="ARBA" id="ARBA00022833"/>
    </source>
</evidence>
<reference evidence="8" key="1">
    <citation type="journal article" date="2020" name="Nature">
        <title>Giant virus diversity and host interactions through global metagenomics.</title>
        <authorList>
            <person name="Schulz F."/>
            <person name="Roux S."/>
            <person name="Paez-Espino D."/>
            <person name="Jungbluth S."/>
            <person name="Walsh D.A."/>
            <person name="Denef V.J."/>
            <person name="McMahon K.D."/>
            <person name="Konstantinidis K.T."/>
            <person name="Eloe-Fadrosh E.A."/>
            <person name="Kyrpides N.C."/>
            <person name="Woyke T."/>
        </authorList>
    </citation>
    <scope>NUCLEOTIDE SEQUENCE</scope>
    <source>
        <strain evidence="8">GVMAG-M-3300014204-73</strain>
    </source>
</reference>
<keyword evidence="2" id="KW-0479">Metal-binding</keyword>
<dbReference type="GO" id="GO:0016567">
    <property type="term" value="P:protein ubiquitination"/>
    <property type="evidence" value="ECO:0007669"/>
    <property type="project" value="InterPro"/>
</dbReference>
<keyword evidence="6" id="KW-0862">Zinc</keyword>
<dbReference type="InterPro" id="IPR044066">
    <property type="entry name" value="TRIAD_supradom"/>
</dbReference>
<dbReference type="InterPro" id="IPR031127">
    <property type="entry name" value="E3_UB_ligase_RBR"/>
</dbReference>
<organism evidence="8">
    <name type="scientific">viral metagenome</name>
    <dbReference type="NCBI Taxonomy" id="1070528"/>
    <lineage>
        <taxon>unclassified sequences</taxon>
        <taxon>metagenomes</taxon>
        <taxon>organismal metagenomes</taxon>
    </lineage>
</organism>
<dbReference type="GO" id="GO:0004842">
    <property type="term" value="F:ubiquitin-protein transferase activity"/>
    <property type="evidence" value="ECO:0007669"/>
    <property type="project" value="InterPro"/>
</dbReference>
<evidence type="ECO:0000256" key="4">
    <source>
        <dbReference type="ARBA" id="ARBA00022771"/>
    </source>
</evidence>
<protein>
    <recommendedName>
        <fullName evidence="7">RING-type domain-containing protein</fullName>
    </recommendedName>
</protein>
<evidence type="ECO:0000256" key="3">
    <source>
        <dbReference type="ARBA" id="ARBA00022737"/>
    </source>
</evidence>
<dbReference type="Gene3D" id="3.30.40.10">
    <property type="entry name" value="Zinc/RING finger domain, C3HC4 (zinc finger)"/>
    <property type="match status" value="1"/>
</dbReference>
<evidence type="ECO:0000256" key="5">
    <source>
        <dbReference type="ARBA" id="ARBA00022786"/>
    </source>
</evidence>
<keyword evidence="3" id="KW-0677">Repeat</keyword>
<dbReference type="GO" id="GO:0008270">
    <property type="term" value="F:zinc ion binding"/>
    <property type="evidence" value="ECO:0007669"/>
    <property type="project" value="UniProtKB-KW"/>
</dbReference>
<sequence length="426" mass="49004">MSDQNLMEAFECQICMNQRSMTTEMVCPGCGLHFCTSCQRQYAKGECMGCHIKFKQAYLVEHLGQSFINTVVKPQIVEELMREQKEGLRQVQPLIDWEKEYRQQKKNVRFGIPISLPPRPKISATIPVQATVFPCPVASCRGFVENGKCGLCKETVCLRCRELLTPDHVCKVEDLQSIALLLQDSKQCPRCCATIHRTEGCNHMFCTNCRTHFDWVNGTILKTSSNGHYLHLQRFSDNIPVRQLAGVADEADRHDDNACQEGFSIYRDRVKLADIPLGQLSHDLIHSLWDDSNTIRLMKRKKYNEPEIENEYRESLQEMQVNYLLNELSETQWRRGVYLHYNKHQLSLVYSDVLNLYLASVDAFQQLLHAGPSPAGDQWSSEEILSQYGKLVDLCNQSFQSLQEEYGGKLHHIRHPHENTHVPAFV</sequence>
<dbReference type="Gene3D" id="1.20.120.1750">
    <property type="match status" value="1"/>
</dbReference>
<dbReference type="EMBL" id="MN739182">
    <property type="protein sequence ID" value="QHS92604.1"/>
    <property type="molecule type" value="Genomic_DNA"/>
</dbReference>
<proteinExistence type="predicted"/>
<name>A0A6C0BLP7_9ZZZZ</name>